<proteinExistence type="predicted"/>
<dbReference type="InterPro" id="IPR034660">
    <property type="entry name" value="DinB/YfiT-like"/>
</dbReference>
<reference evidence="2 3" key="1">
    <citation type="journal article" date="2018" name="Nat. Biotechnol.">
        <title>A standardized bacterial taxonomy based on genome phylogeny substantially revises the tree of life.</title>
        <authorList>
            <person name="Parks D.H."/>
            <person name="Chuvochina M."/>
            <person name="Waite D.W."/>
            <person name="Rinke C."/>
            <person name="Skarshewski A."/>
            <person name="Chaumeil P.A."/>
            <person name="Hugenholtz P."/>
        </authorList>
    </citation>
    <scope>NUCLEOTIDE SEQUENCE [LARGE SCALE GENOMIC DNA]</scope>
    <source>
        <strain evidence="2">UBA9375</strain>
    </source>
</reference>
<dbReference type="InterPro" id="IPR024775">
    <property type="entry name" value="DinB-like"/>
</dbReference>
<evidence type="ECO:0000313" key="2">
    <source>
        <dbReference type="EMBL" id="HCO23366.1"/>
    </source>
</evidence>
<dbReference type="Gene3D" id="1.20.120.450">
    <property type="entry name" value="dinb family like domain"/>
    <property type="match status" value="1"/>
</dbReference>
<evidence type="ECO:0000259" key="1">
    <source>
        <dbReference type="Pfam" id="PF12867"/>
    </source>
</evidence>
<dbReference type="AlphaFoldDB" id="A0A3D3R457"/>
<accession>A0A3D3R457</accession>
<evidence type="ECO:0000313" key="3">
    <source>
        <dbReference type="Proteomes" id="UP000263642"/>
    </source>
</evidence>
<organism evidence="2 3">
    <name type="scientific">Gimesia maris</name>
    <dbReference type="NCBI Taxonomy" id="122"/>
    <lineage>
        <taxon>Bacteria</taxon>
        <taxon>Pseudomonadati</taxon>
        <taxon>Planctomycetota</taxon>
        <taxon>Planctomycetia</taxon>
        <taxon>Planctomycetales</taxon>
        <taxon>Planctomycetaceae</taxon>
        <taxon>Gimesia</taxon>
    </lineage>
</organism>
<dbReference type="Pfam" id="PF12867">
    <property type="entry name" value="DinB_2"/>
    <property type="match status" value="1"/>
</dbReference>
<name>A0A3D3R457_9PLAN</name>
<dbReference type="Proteomes" id="UP000263642">
    <property type="component" value="Unassembled WGS sequence"/>
</dbReference>
<sequence>MFENEIVINQLQLKQFAAIVADLPEECLYTRGAGHGHPPVWILGHLAIVGELGQTFLGGNLTHPNWAPLFGPGSSDEVQPDDSLTRETLLTSLNQAYETLQSMAAEAKPEEVSGPHGIEFFEGTPVQTVGHAISLLLTNHFAFHLAQLSSCRRDRGLGHLF</sequence>
<dbReference type="SUPFAM" id="SSF109854">
    <property type="entry name" value="DinB/YfiT-like putative metalloenzymes"/>
    <property type="match status" value="1"/>
</dbReference>
<dbReference type="EMBL" id="DQAY01000056">
    <property type="protein sequence ID" value="HCO23366.1"/>
    <property type="molecule type" value="Genomic_DNA"/>
</dbReference>
<feature type="domain" description="DinB-like" evidence="1">
    <location>
        <begin position="14"/>
        <end position="148"/>
    </location>
</feature>
<gene>
    <name evidence="2" type="ORF">DIT97_10025</name>
</gene>
<protein>
    <submittedName>
        <fullName evidence="2">DinB family protein</fullName>
    </submittedName>
</protein>
<comment type="caution">
    <text evidence="2">The sequence shown here is derived from an EMBL/GenBank/DDBJ whole genome shotgun (WGS) entry which is preliminary data.</text>
</comment>